<dbReference type="Proteomes" id="UP000284403">
    <property type="component" value="Unassembled WGS sequence"/>
</dbReference>
<feature type="non-terminal residue" evidence="2">
    <location>
        <position position="1"/>
    </location>
</feature>
<accession>A0A422MQ51</accession>
<evidence type="ECO:0000313" key="2">
    <source>
        <dbReference type="EMBL" id="RNE95346.1"/>
    </source>
</evidence>
<evidence type="ECO:0000256" key="1">
    <source>
        <dbReference type="SAM" id="MobiDB-lite"/>
    </source>
</evidence>
<sequence>VNQRRRNEFIFLRRRRVTVPELMVAVGVSCDDRGRTETPNNACKLSSMSQCRWGVVRTHHAHAGKSRREHANGNSLQGVGARERQALARQGVADQNGNAAAAPAAGPVEVRVPNELRRRGMLALDLLEENDVWLMPGQTRS</sequence>
<gene>
    <name evidence="2" type="ORF">Tco025E_10064</name>
</gene>
<dbReference type="AlphaFoldDB" id="A0A422MQ51"/>
<feature type="region of interest" description="Disordered" evidence="1">
    <location>
        <begin position="59"/>
        <end position="106"/>
    </location>
</feature>
<dbReference type="EMBL" id="MKKU01001455">
    <property type="protein sequence ID" value="RNE95346.1"/>
    <property type="molecule type" value="Genomic_DNA"/>
</dbReference>
<name>A0A422MQ51_9TRYP</name>
<comment type="caution">
    <text evidence="2">The sequence shown here is derived from an EMBL/GenBank/DDBJ whole genome shotgun (WGS) entry which is preliminary data.</text>
</comment>
<dbReference type="OrthoDB" id="10637382at2759"/>
<proteinExistence type="predicted"/>
<feature type="compositionally biased region" description="Basic residues" evidence="1">
    <location>
        <begin position="59"/>
        <end position="68"/>
    </location>
</feature>
<dbReference type="RefSeq" id="XP_029223034.1">
    <property type="nucleotide sequence ID" value="XM_029376855.1"/>
</dbReference>
<feature type="compositionally biased region" description="Low complexity" evidence="1">
    <location>
        <begin position="96"/>
        <end position="106"/>
    </location>
</feature>
<reference evidence="2 3" key="1">
    <citation type="journal article" date="2018" name="BMC Genomics">
        <title>Genomic comparison of Trypanosoma conorhini and Trypanosoma rangeli to Trypanosoma cruzi strains of high and low virulence.</title>
        <authorList>
            <person name="Bradwell K.R."/>
            <person name="Koparde V.N."/>
            <person name="Matveyev A.V."/>
            <person name="Serrano M.G."/>
            <person name="Alves J.M."/>
            <person name="Parikh H."/>
            <person name="Huang B."/>
            <person name="Lee V."/>
            <person name="Espinosa-Alvarez O."/>
            <person name="Ortiz P.A."/>
            <person name="Costa-Martins A.G."/>
            <person name="Teixeira M.M."/>
            <person name="Buck G.A."/>
        </authorList>
    </citation>
    <scope>NUCLEOTIDE SEQUENCE [LARGE SCALE GENOMIC DNA]</scope>
    <source>
        <strain evidence="2 3">025E</strain>
    </source>
</reference>
<keyword evidence="3" id="KW-1185">Reference proteome</keyword>
<organism evidence="2 3">
    <name type="scientific">Trypanosoma conorhini</name>
    <dbReference type="NCBI Taxonomy" id="83891"/>
    <lineage>
        <taxon>Eukaryota</taxon>
        <taxon>Discoba</taxon>
        <taxon>Euglenozoa</taxon>
        <taxon>Kinetoplastea</taxon>
        <taxon>Metakinetoplastina</taxon>
        <taxon>Trypanosomatida</taxon>
        <taxon>Trypanosomatidae</taxon>
        <taxon>Trypanosoma</taxon>
    </lineage>
</organism>
<dbReference type="GeneID" id="40323675"/>
<protein>
    <submittedName>
        <fullName evidence="2">Uncharacterized protein</fullName>
    </submittedName>
</protein>
<evidence type="ECO:0000313" key="3">
    <source>
        <dbReference type="Proteomes" id="UP000284403"/>
    </source>
</evidence>